<reference evidence="12 13" key="1">
    <citation type="journal article" date="2024" name="Front Chem Biol">
        <title>Unveiling the potential of Daldinia eschscholtzii MFLUCC 19-0629 through bioactivity and bioinformatics studies for enhanced sustainable agriculture production.</title>
        <authorList>
            <person name="Brooks S."/>
            <person name="Weaver J.A."/>
            <person name="Klomchit A."/>
            <person name="Alharthi S.A."/>
            <person name="Onlamun T."/>
            <person name="Nurani R."/>
            <person name="Vong T.K."/>
            <person name="Alberti F."/>
            <person name="Greco C."/>
        </authorList>
    </citation>
    <scope>NUCLEOTIDE SEQUENCE [LARGE SCALE GENOMIC DNA]</scope>
    <source>
        <strain evidence="12">MFLUCC 19-0629</strain>
    </source>
</reference>
<feature type="region of interest" description="Disordered" evidence="10">
    <location>
        <begin position="178"/>
        <end position="239"/>
    </location>
</feature>
<evidence type="ECO:0000256" key="1">
    <source>
        <dbReference type="ARBA" id="ARBA00004123"/>
    </source>
</evidence>
<evidence type="ECO:0000256" key="6">
    <source>
        <dbReference type="ARBA" id="ARBA00022884"/>
    </source>
</evidence>
<sequence>MDSSRIFVKGLPPNLNEADLRKHFASKGQITDVKLIPHRRIGYVGYKSSEEAANAVKYFNRSFVRMSKIFVELAKPIADPSLSKSKDRRNNQFPGADVSKANIRGPAPAPVELESQPENSKKRKRDEIHESNPKLQEFLNVMQPSKTSTSKIHGVVTELADEPPTKYAALVEEGASDDEYEVVPSRRKKNQPIETVRPTRASSVVNDGANSQPRTEADIIEEPQEEAKPATNSIADATMGVSATDDDWLRSRTNRLLDLVDDEDIVPSTTPPENQISAPPAQEQEPEVVDATLDEDQVMKDPTPQPDEDEPESETKDDALSTVRKTKRLFVRNLPYSATEDELRSYFERYGNVEEVHVPMENSANNRGIGFVLFASSDDATKAFQTDRSSFQGRILHVIPASAKRDHNLDEFALSKLPLKQQNIIKKRAKAAESRFNWNSLFMSQDAVNTSVADRLGISKAELLDPTSSDAAVKQAIAETSAIQDTKAYFVANGVDLNAFKSGPRGDTAILVKNFSYGTTIEEIRTLFEEHGQVLKVLMPPTGTIAIVQFAQAPQAKVAFAKLAYRRFKDSILFLEKAPKNLFVGKEQPSETVHTSKEPSAVQKLSASELLEKEPEESIESSSLFVKNLHWDTTTEELANEFKHLEGFRSAQVKTKKDPKKPGQVLSMGFGFVSFSDKKTAEAALKIMDGYVLRAHKLQVRASHRGRDAAEERRKEDNAKKAANQRTKIVIKNVPFQANKKDIRMLLSAYGQLKSVRLPQKYNATSKGFAFAEFVSPKEAESALLALQDTHLLGRRLILEYAEAEAIDPEEEIAKMQRKVGGQASKMALQQLTGAGRKRVNLGGDEDEGEI</sequence>
<dbReference type="Gene3D" id="3.30.70.330">
    <property type="match status" value="5"/>
</dbReference>
<dbReference type="GO" id="GO:0006364">
    <property type="term" value="P:rRNA processing"/>
    <property type="evidence" value="ECO:0007669"/>
    <property type="project" value="UniProtKB-KW"/>
</dbReference>
<dbReference type="InterPro" id="IPR012677">
    <property type="entry name" value="Nucleotide-bd_a/b_plait_sf"/>
</dbReference>
<evidence type="ECO:0000313" key="13">
    <source>
        <dbReference type="Proteomes" id="UP001369815"/>
    </source>
</evidence>
<proteinExistence type="inferred from homology"/>
<feature type="compositionally biased region" description="Polar residues" evidence="10">
    <location>
        <begin position="267"/>
        <end position="277"/>
    </location>
</feature>
<feature type="domain" description="RRM" evidence="11">
    <location>
        <begin position="508"/>
        <end position="580"/>
    </location>
</feature>
<dbReference type="InterPro" id="IPR035979">
    <property type="entry name" value="RBD_domain_sf"/>
</dbReference>
<organism evidence="12 13">
    <name type="scientific">Daldinia eschscholtzii</name>
    <dbReference type="NCBI Taxonomy" id="292717"/>
    <lineage>
        <taxon>Eukaryota</taxon>
        <taxon>Fungi</taxon>
        <taxon>Dikarya</taxon>
        <taxon>Ascomycota</taxon>
        <taxon>Pezizomycotina</taxon>
        <taxon>Sordariomycetes</taxon>
        <taxon>Xylariomycetidae</taxon>
        <taxon>Xylariales</taxon>
        <taxon>Hypoxylaceae</taxon>
        <taxon>Daldinia</taxon>
    </lineage>
</organism>
<dbReference type="PROSITE" id="PS50102">
    <property type="entry name" value="RRM"/>
    <property type="match status" value="5"/>
</dbReference>
<dbReference type="CDD" id="cd12320">
    <property type="entry name" value="RRM6_RBM19_RRM5_MRD1"/>
    <property type="match status" value="1"/>
</dbReference>
<dbReference type="FunFam" id="3.30.70.330:FF:000247">
    <property type="entry name" value="Multiple RNA-binding domain-containing protein 1"/>
    <property type="match status" value="1"/>
</dbReference>
<comment type="subcellular location">
    <subcellularLocation>
        <location evidence="1">Nucleus</location>
    </subcellularLocation>
</comment>
<evidence type="ECO:0000256" key="5">
    <source>
        <dbReference type="ARBA" id="ARBA00022737"/>
    </source>
</evidence>
<keyword evidence="6 9" id="KW-0694">RNA-binding</keyword>
<dbReference type="InterPro" id="IPR000504">
    <property type="entry name" value="RRM_dom"/>
</dbReference>
<dbReference type="FunFam" id="3.30.70.330:FF:000459">
    <property type="entry name" value="Multiple RNA-binding domain-containing protein 1"/>
    <property type="match status" value="1"/>
</dbReference>
<keyword evidence="7" id="KW-0539">Nucleus</keyword>
<feature type="region of interest" description="Disordered" evidence="10">
    <location>
        <begin position="703"/>
        <end position="724"/>
    </location>
</feature>
<keyword evidence="8" id="KW-0687">Ribonucleoprotein</keyword>
<name>A0AAX6M9M6_9PEZI</name>
<dbReference type="Pfam" id="PF00076">
    <property type="entry name" value="RRM_1"/>
    <property type="match status" value="5"/>
</dbReference>
<dbReference type="SMART" id="SM00360">
    <property type="entry name" value="RRM"/>
    <property type="match status" value="5"/>
</dbReference>
<feature type="compositionally biased region" description="Basic and acidic residues" evidence="10">
    <location>
        <begin position="705"/>
        <end position="720"/>
    </location>
</feature>
<evidence type="ECO:0000256" key="4">
    <source>
        <dbReference type="ARBA" id="ARBA00022552"/>
    </source>
</evidence>
<feature type="region of interest" description="Disordered" evidence="10">
    <location>
        <begin position="81"/>
        <end position="135"/>
    </location>
</feature>
<dbReference type="InterPro" id="IPR052462">
    <property type="entry name" value="SLIRP/GR-RBP-like"/>
</dbReference>
<dbReference type="InterPro" id="IPR034482">
    <property type="entry name" value="Mrd1_RRM3"/>
</dbReference>
<feature type="region of interest" description="Disordered" evidence="10">
    <location>
        <begin position="260"/>
        <end position="321"/>
    </location>
</feature>
<feature type="domain" description="RRM" evidence="11">
    <location>
        <begin position="622"/>
        <end position="705"/>
    </location>
</feature>
<evidence type="ECO:0000256" key="10">
    <source>
        <dbReference type="SAM" id="MobiDB-lite"/>
    </source>
</evidence>
<comment type="similarity">
    <text evidence="2">Belongs to the RRM MRD1 family.</text>
</comment>
<protein>
    <recommendedName>
        <fullName evidence="3">Multiple RNA-binding domain-containing protein 1</fullName>
    </recommendedName>
</protein>
<evidence type="ECO:0000256" key="3">
    <source>
        <dbReference type="ARBA" id="ARBA00013428"/>
    </source>
</evidence>
<feature type="domain" description="RRM" evidence="11">
    <location>
        <begin position="327"/>
        <end position="403"/>
    </location>
</feature>
<dbReference type="SUPFAM" id="SSF54928">
    <property type="entry name" value="RNA-binding domain, RBD"/>
    <property type="match status" value="3"/>
</dbReference>
<dbReference type="Proteomes" id="UP001369815">
    <property type="component" value="Unassembled WGS sequence"/>
</dbReference>
<evidence type="ECO:0000256" key="7">
    <source>
        <dbReference type="ARBA" id="ARBA00023242"/>
    </source>
</evidence>
<dbReference type="CDD" id="cd12568">
    <property type="entry name" value="RRM3_MRD1"/>
    <property type="match status" value="1"/>
</dbReference>
<evidence type="ECO:0000256" key="2">
    <source>
        <dbReference type="ARBA" id="ARBA00008033"/>
    </source>
</evidence>
<dbReference type="CDD" id="cd12565">
    <property type="entry name" value="RRM1_MRD1"/>
    <property type="match status" value="1"/>
</dbReference>
<keyword evidence="4" id="KW-0698">rRNA processing</keyword>
<keyword evidence="5" id="KW-0677">Repeat</keyword>
<evidence type="ECO:0000259" key="11">
    <source>
        <dbReference type="PROSITE" id="PS50102"/>
    </source>
</evidence>
<dbReference type="PANTHER" id="PTHR48027">
    <property type="entry name" value="HETEROGENEOUS NUCLEAR RIBONUCLEOPROTEIN 87F-RELATED"/>
    <property type="match status" value="1"/>
</dbReference>
<feature type="domain" description="RRM" evidence="11">
    <location>
        <begin position="4"/>
        <end position="76"/>
    </location>
</feature>
<dbReference type="GO" id="GO:0005634">
    <property type="term" value="C:nucleus"/>
    <property type="evidence" value="ECO:0007669"/>
    <property type="project" value="UniProtKB-SubCell"/>
</dbReference>
<comment type="caution">
    <text evidence="12">The sequence shown here is derived from an EMBL/GenBank/DDBJ whole genome shotgun (WGS) entry which is preliminary data.</text>
</comment>
<dbReference type="EMBL" id="JBANMG010000009">
    <property type="protein sequence ID" value="KAK6949164.1"/>
    <property type="molecule type" value="Genomic_DNA"/>
</dbReference>
<evidence type="ECO:0000256" key="8">
    <source>
        <dbReference type="ARBA" id="ARBA00023274"/>
    </source>
</evidence>
<dbReference type="GO" id="GO:1990904">
    <property type="term" value="C:ribonucleoprotein complex"/>
    <property type="evidence" value="ECO:0007669"/>
    <property type="project" value="UniProtKB-KW"/>
</dbReference>
<feature type="domain" description="RRM" evidence="11">
    <location>
        <begin position="727"/>
        <end position="804"/>
    </location>
</feature>
<feature type="compositionally biased region" description="Polar residues" evidence="10">
    <location>
        <begin position="200"/>
        <end position="214"/>
    </location>
</feature>
<evidence type="ECO:0000256" key="9">
    <source>
        <dbReference type="PROSITE-ProRule" id="PRU00176"/>
    </source>
</evidence>
<accession>A0AAX6M9M6</accession>
<gene>
    <name evidence="12" type="ORF">Daesc_009238</name>
</gene>
<feature type="compositionally biased region" description="Acidic residues" evidence="10">
    <location>
        <begin position="284"/>
        <end position="296"/>
    </location>
</feature>
<dbReference type="GO" id="GO:0003723">
    <property type="term" value="F:RNA binding"/>
    <property type="evidence" value="ECO:0007669"/>
    <property type="project" value="UniProtKB-UniRule"/>
</dbReference>
<dbReference type="AlphaFoldDB" id="A0AAX6M9M6"/>
<keyword evidence="13" id="KW-1185">Reference proteome</keyword>
<evidence type="ECO:0000313" key="12">
    <source>
        <dbReference type="EMBL" id="KAK6949164.1"/>
    </source>
</evidence>